<dbReference type="RefSeq" id="WP_007955153.1">
    <property type="nucleotide sequence ID" value="NZ_CP010978.1"/>
</dbReference>
<dbReference type="EMBL" id="CP010978">
    <property type="protein sequence ID" value="AJQ29849.1"/>
    <property type="molecule type" value="Genomic_DNA"/>
</dbReference>
<sequence length="640" mass="69729">MGQNLFKKIISAHLLSGTMEPGSEVGIRIDQTLTQDALGTMAYLQFEAMGVPVVTTKSVSYVDHNTLQDGFENADDHRYLQTVADKHGIKYSKAGNGICHQVHLERFSRPGDTLIGSDSHTPTCGAVGMVAMGVGGMDVAVAMAGGPFYLTYPKILRVNLKEKLKPWCAAKDIILELLKILTTKGNVGTVIEYGGDGLESLTVPERATITNMGAELGVTTSLFPSDEMTRAFFKAQAREEEWQELQPDRDAEYDRIIELDLSEIVPNIACPHSPDNVRTVKEVAGLEVQQVLVGSCTNSSYRDLMMVAAMLKGRKVHPNVSFGIAPGSKQVLSMIAQNGALQDMIAAGARILESTCGFCVGCGQAPQTKGVSLRSNNRNFEGRSGTKDGQVYLVSPETCVAAALTGKVTDPRVLGLEYPNIVLPEVYEIDDSMVIQPSKDQIVAVFRGPNIGEPPKNSPMPEQLAAKVAIKVEDKITTDHIMPAGPYLKYRSNVPKYANYVFYHVDPEFAVKCAHNKEQGLASVIVAGLSYGQGSSREHAALCPMYLGVRVLLAKSVERIHGANLTNFGILQLTFADDADYERIQTGDELVVDNMQQAIMQDKVWVRNVTQGYAFETNCTLTRRQREIVLCGGLLNYTAK</sequence>
<dbReference type="GO" id="GO:0005829">
    <property type="term" value="C:cytosol"/>
    <property type="evidence" value="ECO:0007669"/>
    <property type="project" value="TreeGrafter"/>
</dbReference>
<comment type="subunit">
    <text evidence="3">Monomer.</text>
</comment>
<dbReference type="InterPro" id="IPR036008">
    <property type="entry name" value="Aconitase_4Fe-4S_dom"/>
</dbReference>
<dbReference type="HOGENOM" id="CLU_006714_2_3_9"/>
<dbReference type="Gene3D" id="3.30.499.10">
    <property type="entry name" value="Aconitase, domain 3"/>
    <property type="match status" value="2"/>
</dbReference>
<dbReference type="InterPro" id="IPR001030">
    <property type="entry name" value="Acoase/IPM_deHydtase_lsu_aba"/>
</dbReference>
<dbReference type="PANTHER" id="PTHR43160:SF3">
    <property type="entry name" value="ACONITATE HYDRATASE, MITOCHONDRIAL"/>
    <property type="match status" value="1"/>
</dbReference>
<keyword evidence="6" id="KW-0411">Iron-sulfur</keyword>
<evidence type="ECO:0000256" key="2">
    <source>
        <dbReference type="ARBA" id="ARBA00007185"/>
    </source>
</evidence>
<dbReference type="GO" id="GO:0006099">
    <property type="term" value="P:tricarboxylic acid cycle"/>
    <property type="evidence" value="ECO:0007669"/>
    <property type="project" value="UniProtKB-UniPathway"/>
</dbReference>
<feature type="domain" description="Aconitase A/isopropylmalate dehydratase small subunit swivel" evidence="8">
    <location>
        <begin position="507"/>
        <end position="577"/>
    </location>
</feature>
<dbReference type="NCBIfam" id="NF005558">
    <property type="entry name" value="PRK07229.1"/>
    <property type="match status" value="1"/>
</dbReference>
<protein>
    <submittedName>
        <fullName evidence="9">Aconitate hydratase</fullName>
    </submittedName>
</protein>
<evidence type="ECO:0000256" key="5">
    <source>
        <dbReference type="ARBA" id="ARBA00023004"/>
    </source>
</evidence>
<dbReference type="Proteomes" id="UP000005361">
    <property type="component" value="Chromosome"/>
</dbReference>
<evidence type="ECO:0000313" key="10">
    <source>
        <dbReference type="Proteomes" id="UP000005361"/>
    </source>
</evidence>
<organism evidence="9 10">
    <name type="scientific">Pelosinus fermentans JBW45</name>
    <dbReference type="NCBI Taxonomy" id="1192197"/>
    <lineage>
        <taxon>Bacteria</taxon>
        <taxon>Bacillati</taxon>
        <taxon>Bacillota</taxon>
        <taxon>Negativicutes</taxon>
        <taxon>Selenomonadales</taxon>
        <taxon>Sporomusaceae</taxon>
        <taxon>Pelosinus</taxon>
    </lineage>
</organism>
<keyword evidence="5" id="KW-0408">Iron</keyword>
<proteinExistence type="inferred from homology"/>
<dbReference type="NCBIfam" id="TIGR01342">
    <property type="entry name" value="acon_putative"/>
    <property type="match status" value="1"/>
</dbReference>
<evidence type="ECO:0000259" key="8">
    <source>
        <dbReference type="Pfam" id="PF00694"/>
    </source>
</evidence>
<dbReference type="SUPFAM" id="SSF52016">
    <property type="entry name" value="LeuD/IlvD-like"/>
    <property type="match status" value="1"/>
</dbReference>
<dbReference type="InterPro" id="IPR000573">
    <property type="entry name" value="AconitaseA/IPMdHydase_ssu_swvl"/>
</dbReference>
<dbReference type="InterPro" id="IPR015931">
    <property type="entry name" value="Acnase/IPM_dHydase_lsu_aba_1/3"/>
</dbReference>
<dbReference type="InterPro" id="IPR006250">
    <property type="entry name" value="Aconitase_put"/>
</dbReference>
<accession>I9NV21</accession>
<dbReference type="GO" id="GO:0003994">
    <property type="term" value="F:aconitate hydratase activity"/>
    <property type="evidence" value="ECO:0007669"/>
    <property type="project" value="TreeGrafter"/>
</dbReference>
<evidence type="ECO:0000256" key="6">
    <source>
        <dbReference type="ARBA" id="ARBA00023014"/>
    </source>
</evidence>
<comment type="similarity">
    <text evidence="2">Belongs to the aconitase/IPM isomerase family.</text>
</comment>
<feature type="domain" description="Aconitase/3-isopropylmalate dehydratase large subunit alpha/beta/alpha" evidence="7">
    <location>
        <begin position="283"/>
        <end position="406"/>
    </location>
</feature>
<evidence type="ECO:0000256" key="1">
    <source>
        <dbReference type="ARBA" id="ARBA00001966"/>
    </source>
</evidence>
<dbReference type="KEGG" id="pft:JBW_04520"/>
<dbReference type="STRING" id="1192197.JBW_04520"/>
<dbReference type="Pfam" id="PF00330">
    <property type="entry name" value="Aconitase"/>
    <property type="match status" value="2"/>
</dbReference>
<dbReference type="InterPro" id="IPR018136">
    <property type="entry name" value="Aconitase_4Fe-4S_BS"/>
</dbReference>
<dbReference type="PRINTS" id="PR00415">
    <property type="entry name" value="ACONITASE"/>
</dbReference>
<keyword evidence="4" id="KW-0479">Metal-binding</keyword>
<evidence type="ECO:0000313" key="9">
    <source>
        <dbReference type="EMBL" id="AJQ29849.1"/>
    </source>
</evidence>
<dbReference type="GO" id="GO:0051539">
    <property type="term" value="F:4 iron, 4 sulfur cluster binding"/>
    <property type="evidence" value="ECO:0007669"/>
    <property type="project" value="TreeGrafter"/>
</dbReference>
<dbReference type="OrthoDB" id="9764318at2"/>
<dbReference type="InterPro" id="IPR050926">
    <property type="entry name" value="Aconitase/IPM_isomerase"/>
</dbReference>
<gene>
    <name evidence="9" type="ORF">JBW_04520</name>
</gene>
<evidence type="ECO:0000256" key="4">
    <source>
        <dbReference type="ARBA" id="ARBA00022723"/>
    </source>
</evidence>
<dbReference type="AlphaFoldDB" id="I9NV21"/>
<name>I9NV21_9FIRM</name>
<reference evidence="9 10" key="1">
    <citation type="journal article" date="2015" name="Genome Announc.">
        <title>Complete Genome Sequence of Pelosinus fermentans JBW45, a Member of a Remarkably Competitive Group of Negativicutes in the Firmicutes Phylum.</title>
        <authorList>
            <person name="De Leon K.B."/>
            <person name="Utturkar S.M."/>
            <person name="Camilleri L.B."/>
            <person name="Elias D.A."/>
            <person name="Arkin A.P."/>
            <person name="Fields M.W."/>
            <person name="Brown S.D."/>
            <person name="Wall J.D."/>
        </authorList>
    </citation>
    <scope>NUCLEOTIDE SEQUENCE [LARGE SCALE GENOMIC DNA]</scope>
    <source>
        <strain evidence="9 10">JBW45</strain>
    </source>
</reference>
<dbReference type="Gene3D" id="3.20.19.10">
    <property type="entry name" value="Aconitase, domain 4"/>
    <property type="match status" value="1"/>
</dbReference>
<comment type="cofactor">
    <cofactor evidence="1">
        <name>[4Fe-4S] cluster</name>
        <dbReference type="ChEBI" id="CHEBI:49883"/>
    </cofactor>
</comment>
<dbReference type="InterPro" id="IPR015928">
    <property type="entry name" value="Aconitase/3IPM_dehydase_swvl"/>
</dbReference>
<dbReference type="PROSITE" id="PS00450">
    <property type="entry name" value="ACONITASE_1"/>
    <property type="match status" value="1"/>
</dbReference>
<evidence type="ECO:0000256" key="3">
    <source>
        <dbReference type="ARBA" id="ARBA00011245"/>
    </source>
</evidence>
<feature type="domain" description="Aconitase/3-isopropylmalate dehydratase large subunit alpha/beta/alpha" evidence="7">
    <location>
        <begin position="8"/>
        <end position="282"/>
    </location>
</feature>
<dbReference type="Pfam" id="PF00694">
    <property type="entry name" value="Aconitase_C"/>
    <property type="match status" value="1"/>
</dbReference>
<reference evidence="10" key="2">
    <citation type="submission" date="2015-02" db="EMBL/GenBank/DDBJ databases">
        <title>Complete Genome Sequence of Pelosinus fermentans JBW45.</title>
        <authorList>
            <person name="De Leon K.B."/>
            <person name="Utturkar S.M."/>
            <person name="Camilleri L.B."/>
            <person name="Arkin A.P."/>
            <person name="Fields M.W."/>
            <person name="Brown S.D."/>
            <person name="Wall J.D."/>
        </authorList>
    </citation>
    <scope>NUCLEOTIDE SEQUENCE [LARGE SCALE GENOMIC DNA]</scope>
    <source>
        <strain evidence="10">JBW45</strain>
    </source>
</reference>
<dbReference type="UniPathway" id="UPA00223">
    <property type="reaction ID" value="UER00718"/>
</dbReference>
<evidence type="ECO:0000259" key="7">
    <source>
        <dbReference type="Pfam" id="PF00330"/>
    </source>
</evidence>
<dbReference type="GO" id="GO:0046872">
    <property type="term" value="F:metal ion binding"/>
    <property type="evidence" value="ECO:0007669"/>
    <property type="project" value="UniProtKB-KW"/>
</dbReference>
<dbReference type="PANTHER" id="PTHR43160">
    <property type="entry name" value="ACONITATE HYDRATASE B"/>
    <property type="match status" value="1"/>
</dbReference>
<dbReference type="SUPFAM" id="SSF53732">
    <property type="entry name" value="Aconitase iron-sulfur domain"/>
    <property type="match status" value="1"/>
</dbReference>